<proteinExistence type="predicted"/>
<feature type="domain" description="DUF4283" evidence="1">
    <location>
        <begin position="18"/>
        <end position="88"/>
    </location>
</feature>
<keyword evidence="3" id="KW-1185">Reference proteome</keyword>
<dbReference type="Proteomes" id="UP000032304">
    <property type="component" value="Chromosome 1"/>
</dbReference>
<organism evidence="2 3">
    <name type="scientific">Gossypium raimondii</name>
    <name type="common">Peruvian cotton</name>
    <name type="synonym">Gossypium klotzschianum subsp. raimondii</name>
    <dbReference type="NCBI Taxonomy" id="29730"/>
    <lineage>
        <taxon>Eukaryota</taxon>
        <taxon>Viridiplantae</taxon>
        <taxon>Streptophyta</taxon>
        <taxon>Embryophyta</taxon>
        <taxon>Tracheophyta</taxon>
        <taxon>Spermatophyta</taxon>
        <taxon>Magnoliopsida</taxon>
        <taxon>eudicotyledons</taxon>
        <taxon>Gunneridae</taxon>
        <taxon>Pentapetalae</taxon>
        <taxon>rosids</taxon>
        <taxon>malvids</taxon>
        <taxon>Malvales</taxon>
        <taxon>Malvaceae</taxon>
        <taxon>Malvoideae</taxon>
        <taxon>Gossypium</taxon>
    </lineage>
</organism>
<accession>A0A0D2PU01</accession>
<gene>
    <name evidence="2" type="ORF">B456_001G028300</name>
</gene>
<dbReference type="EMBL" id="CM001740">
    <property type="protein sequence ID" value="KJB07526.1"/>
    <property type="molecule type" value="Genomic_DNA"/>
</dbReference>
<dbReference type="STRING" id="29730.A0A0D2PU01"/>
<evidence type="ECO:0000259" key="1">
    <source>
        <dbReference type="Pfam" id="PF14111"/>
    </source>
</evidence>
<dbReference type="InterPro" id="IPR025558">
    <property type="entry name" value="DUF4283"/>
</dbReference>
<evidence type="ECO:0000313" key="2">
    <source>
        <dbReference type="EMBL" id="KJB07526.1"/>
    </source>
</evidence>
<dbReference type="Pfam" id="PF14111">
    <property type="entry name" value="DUF4283"/>
    <property type="match status" value="1"/>
</dbReference>
<name>A0A0D2PU01_GOSRA</name>
<evidence type="ECO:0000313" key="3">
    <source>
        <dbReference type="Proteomes" id="UP000032304"/>
    </source>
</evidence>
<feature type="non-terminal residue" evidence="2">
    <location>
        <position position="99"/>
    </location>
</feature>
<sequence length="99" mass="11494">MKEITLTIDGRRPLLLGFMGKRYSFNSFTSKLNQLWKPSESIQVIDLGNDYSLVKLLCLEDYDVAVKGRTWFINGNFLTVRKWLPNFRAFKAIFNSVVV</sequence>
<dbReference type="AlphaFoldDB" id="A0A0D2PU01"/>
<reference evidence="2 3" key="1">
    <citation type="journal article" date="2012" name="Nature">
        <title>Repeated polyploidization of Gossypium genomes and the evolution of spinnable cotton fibres.</title>
        <authorList>
            <person name="Paterson A.H."/>
            <person name="Wendel J.F."/>
            <person name="Gundlach H."/>
            <person name="Guo H."/>
            <person name="Jenkins J."/>
            <person name="Jin D."/>
            <person name="Llewellyn D."/>
            <person name="Showmaker K.C."/>
            <person name="Shu S."/>
            <person name="Udall J."/>
            <person name="Yoo M.J."/>
            <person name="Byers R."/>
            <person name="Chen W."/>
            <person name="Doron-Faigenboim A."/>
            <person name="Duke M.V."/>
            <person name="Gong L."/>
            <person name="Grimwood J."/>
            <person name="Grover C."/>
            <person name="Grupp K."/>
            <person name="Hu G."/>
            <person name="Lee T.H."/>
            <person name="Li J."/>
            <person name="Lin L."/>
            <person name="Liu T."/>
            <person name="Marler B.S."/>
            <person name="Page J.T."/>
            <person name="Roberts A.W."/>
            <person name="Romanel E."/>
            <person name="Sanders W.S."/>
            <person name="Szadkowski E."/>
            <person name="Tan X."/>
            <person name="Tang H."/>
            <person name="Xu C."/>
            <person name="Wang J."/>
            <person name="Wang Z."/>
            <person name="Zhang D."/>
            <person name="Zhang L."/>
            <person name="Ashrafi H."/>
            <person name="Bedon F."/>
            <person name="Bowers J.E."/>
            <person name="Brubaker C.L."/>
            <person name="Chee P.W."/>
            <person name="Das S."/>
            <person name="Gingle A.R."/>
            <person name="Haigler C.H."/>
            <person name="Harker D."/>
            <person name="Hoffmann L.V."/>
            <person name="Hovav R."/>
            <person name="Jones D.C."/>
            <person name="Lemke C."/>
            <person name="Mansoor S."/>
            <person name="ur Rahman M."/>
            <person name="Rainville L.N."/>
            <person name="Rambani A."/>
            <person name="Reddy U.K."/>
            <person name="Rong J.K."/>
            <person name="Saranga Y."/>
            <person name="Scheffler B.E."/>
            <person name="Scheffler J.A."/>
            <person name="Stelly D.M."/>
            <person name="Triplett B.A."/>
            <person name="Van Deynze A."/>
            <person name="Vaslin M.F."/>
            <person name="Waghmare V.N."/>
            <person name="Walford S.A."/>
            <person name="Wright R.J."/>
            <person name="Zaki E.A."/>
            <person name="Zhang T."/>
            <person name="Dennis E.S."/>
            <person name="Mayer K.F."/>
            <person name="Peterson D.G."/>
            <person name="Rokhsar D.S."/>
            <person name="Wang X."/>
            <person name="Schmutz J."/>
        </authorList>
    </citation>
    <scope>NUCLEOTIDE SEQUENCE [LARGE SCALE GENOMIC DNA]</scope>
</reference>
<dbReference type="Gramene" id="KJB07526">
    <property type="protein sequence ID" value="KJB07526"/>
    <property type="gene ID" value="B456_001G028300"/>
</dbReference>
<protein>
    <recommendedName>
        <fullName evidence="1">DUF4283 domain-containing protein</fullName>
    </recommendedName>
</protein>